<gene>
    <name evidence="1" type="ORF">J5U21_01703</name>
    <name evidence="2" type="ORF">J5U22_01583</name>
</gene>
<name>A0A8F5BV66_9CREN</name>
<protein>
    <submittedName>
        <fullName evidence="1">Uncharacterized protein</fullName>
    </submittedName>
</protein>
<evidence type="ECO:0000313" key="1">
    <source>
        <dbReference type="EMBL" id="QXJ32052.1"/>
    </source>
</evidence>
<organism evidence="1 3">
    <name type="scientific">Saccharolobus shibatae</name>
    <dbReference type="NCBI Taxonomy" id="2286"/>
    <lineage>
        <taxon>Archaea</taxon>
        <taxon>Thermoproteota</taxon>
        <taxon>Thermoprotei</taxon>
        <taxon>Sulfolobales</taxon>
        <taxon>Sulfolobaceae</taxon>
        <taxon>Saccharolobus</taxon>
    </lineage>
</organism>
<accession>A0A8F5BV66</accession>
<keyword evidence="4" id="KW-1185">Reference proteome</keyword>
<dbReference type="Proteomes" id="UP000693941">
    <property type="component" value="Chromosome"/>
</dbReference>
<sequence length="99" mass="11681">MIYDFGFFSNYYAKMAMEFRDYFLKQLNNTDQQVVLNSIYSYMANETQILENAAAYYDGPSVVGYLMMSYGMQTHNLALLYYSMPFTRFAMNTEATRIR</sequence>
<proteinExistence type="predicted"/>
<evidence type="ECO:0000313" key="4">
    <source>
        <dbReference type="Proteomes" id="UP000694036"/>
    </source>
</evidence>
<dbReference type="AlphaFoldDB" id="A0A8F5BV66"/>
<reference evidence="1 4" key="1">
    <citation type="journal article" date="2021" name="Environ. Microbiol.">
        <title>New insights into the diversity and evolution of the archaeal mobilome from three complete genomes of Saccharolobus shibatae.</title>
        <authorList>
            <person name="Medvedeva S."/>
            <person name="Brandt D."/>
            <person name="Cvirkaite-Krupovic V."/>
            <person name="Liu Y."/>
            <person name="Severinov K."/>
            <person name="Ishino S."/>
            <person name="Ishino Y."/>
            <person name="Prangishvili D."/>
            <person name="Kalinowski J."/>
            <person name="Krupovic M."/>
        </authorList>
    </citation>
    <scope>NUCLEOTIDE SEQUENCE</scope>
    <source>
        <strain evidence="1">BEU9</strain>
        <strain evidence="2 4">S38A</strain>
    </source>
</reference>
<evidence type="ECO:0000313" key="3">
    <source>
        <dbReference type="Proteomes" id="UP000693941"/>
    </source>
</evidence>
<dbReference type="EMBL" id="CP077715">
    <property type="protein sequence ID" value="QXJ32052.1"/>
    <property type="molecule type" value="Genomic_DNA"/>
</dbReference>
<dbReference type="Proteomes" id="UP000694036">
    <property type="component" value="Chromosome"/>
</dbReference>
<dbReference type="EMBL" id="CP077713">
    <property type="protein sequence ID" value="QXJ35036.1"/>
    <property type="molecule type" value="Genomic_DNA"/>
</dbReference>
<evidence type="ECO:0000313" key="2">
    <source>
        <dbReference type="EMBL" id="QXJ35036.1"/>
    </source>
</evidence>